<dbReference type="OrthoDB" id="128536at2759"/>
<keyword evidence="1" id="KW-0819">tRNA processing</keyword>
<evidence type="ECO:0000256" key="2">
    <source>
        <dbReference type="ARBA" id="ARBA00022723"/>
    </source>
</evidence>
<accession>A0A438N6R4</accession>
<sequence>MAKAKPTKANKPGIPQKHLHSRLSYLHQAATLLTTAHHATQTETAASHNKTQISDNQAAETPISRTIPPREANRLLSHLRGVSRKSQLRLSPKMKHTICRRCDSLLIAGMTSSAIVVNDSKDATKPWADVFEIRCKQCDTVKRFPVGVETDAKKGRGPAEEETESKYPN</sequence>
<dbReference type="GO" id="GO:0008033">
    <property type="term" value="P:tRNA processing"/>
    <property type="evidence" value="ECO:0007669"/>
    <property type="project" value="UniProtKB-KW"/>
</dbReference>
<evidence type="ECO:0000256" key="4">
    <source>
        <dbReference type="ARBA" id="ARBA00038402"/>
    </source>
</evidence>
<evidence type="ECO:0000313" key="7">
    <source>
        <dbReference type="Proteomes" id="UP000288859"/>
    </source>
</evidence>
<proteinExistence type="inferred from homology"/>
<gene>
    <name evidence="6" type="ORF">B0A52_05004</name>
</gene>
<dbReference type="GO" id="GO:0005655">
    <property type="term" value="C:nucleolar ribonuclease P complex"/>
    <property type="evidence" value="ECO:0007669"/>
    <property type="project" value="TreeGrafter"/>
</dbReference>
<evidence type="ECO:0000256" key="1">
    <source>
        <dbReference type="ARBA" id="ARBA00022694"/>
    </source>
</evidence>
<dbReference type="Proteomes" id="UP000288859">
    <property type="component" value="Unassembled WGS sequence"/>
</dbReference>
<feature type="compositionally biased region" description="Polar residues" evidence="5">
    <location>
        <begin position="47"/>
        <end position="59"/>
    </location>
</feature>
<keyword evidence="2" id="KW-0479">Metal-binding</keyword>
<evidence type="ECO:0008006" key="8">
    <source>
        <dbReference type="Google" id="ProtNLM"/>
    </source>
</evidence>
<feature type="region of interest" description="Disordered" evidence="5">
    <location>
        <begin position="40"/>
        <end position="66"/>
    </location>
</feature>
<feature type="region of interest" description="Disordered" evidence="5">
    <location>
        <begin position="149"/>
        <end position="169"/>
    </location>
</feature>
<feature type="compositionally biased region" description="Basic and acidic residues" evidence="5">
    <location>
        <begin position="150"/>
        <end position="159"/>
    </location>
</feature>
<protein>
    <recommendedName>
        <fullName evidence="8">Rpr2-domain-containing protein</fullName>
    </recommendedName>
</protein>
<dbReference type="VEuPathDB" id="FungiDB:PV10_05875"/>
<evidence type="ECO:0000256" key="3">
    <source>
        <dbReference type="ARBA" id="ARBA00022833"/>
    </source>
</evidence>
<dbReference type="InterPro" id="IPR007175">
    <property type="entry name" value="Rpr2/Snm1/Rpp21"/>
</dbReference>
<evidence type="ECO:0000313" key="6">
    <source>
        <dbReference type="EMBL" id="RVX71432.1"/>
    </source>
</evidence>
<dbReference type="EMBL" id="NAJM01000017">
    <property type="protein sequence ID" value="RVX71432.1"/>
    <property type="molecule type" value="Genomic_DNA"/>
</dbReference>
<organism evidence="6 7">
    <name type="scientific">Exophiala mesophila</name>
    <name type="common">Black yeast-like fungus</name>
    <dbReference type="NCBI Taxonomy" id="212818"/>
    <lineage>
        <taxon>Eukaryota</taxon>
        <taxon>Fungi</taxon>
        <taxon>Dikarya</taxon>
        <taxon>Ascomycota</taxon>
        <taxon>Pezizomycotina</taxon>
        <taxon>Eurotiomycetes</taxon>
        <taxon>Chaetothyriomycetidae</taxon>
        <taxon>Chaetothyriales</taxon>
        <taxon>Herpotrichiellaceae</taxon>
        <taxon>Exophiala</taxon>
    </lineage>
</organism>
<dbReference type="Pfam" id="PF04032">
    <property type="entry name" value="Rpr2"/>
    <property type="match status" value="1"/>
</dbReference>
<dbReference type="AlphaFoldDB" id="A0A438N6R4"/>
<comment type="similarity">
    <text evidence="4">Belongs to the eukaryotic/archaeal RNase P protein component 4 family.</text>
</comment>
<keyword evidence="3" id="KW-0862">Zinc</keyword>
<comment type="caution">
    <text evidence="6">The sequence shown here is derived from an EMBL/GenBank/DDBJ whole genome shotgun (WGS) entry which is preliminary data.</text>
</comment>
<dbReference type="GO" id="GO:0046872">
    <property type="term" value="F:metal ion binding"/>
    <property type="evidence" value="ECO:0007669"/>
    <property type="project" value="UniProtKB-KW"/>
</dbReference>
<dbReference type="PANTHER" id="PTHR14742">
    <property type="entry name" value="RIBONUCLEASE P SUBUNIT P21"/>
    <property type="match status" value="1"/>
</dbReference>
<dbReference type="PANTHER" id="PTHR14742:SF0">
    <property type="entry name" value="RIBONUCLEASE P PROTEIN SUBUNIT P21"/>
    <property type="match status" value="1"/>
</dbReference>
<evidence type="ECO:0000256" key="5">
    <source>
        <dbReference type="SAM" id="MobiDB-lite"/>
    </source>
</evidence>
<reference evidence="6 7" key="1">
    <citation type="submission" date="2017-03" db="EMBL/GenBank/DDBJ databases">
        <title>Genomes of endolithic fungi from Antarctica.</title>
        <authorList>
            <person name="Coleine C."/>
            <person name="Masonjones S."/>
            <person name="Stajich J.E."/>
        </authorList>
    </citation>
    <scope>NUCLEOTIDE SEQUENCE [LARGE SCALE GENOMIC DNA]</scope>
    <source>
        <strain evidence="6 7">CCFEE 6314</strain>
    </source>
</reference>
<name>A0A438N6R4_EXOME</name>
<dbReference type="Gene3D" id="6.20.50.20">
    <property type="match status" value="1"/>
</dbReference>